<keyword evidence="1" id="KW-1133">Transmembrane helix</keyword>
<evidence type="ECO:0000313" key="3">
    <source>
        <dbReference type="EMBL" id="EKV32039.1"/>
    </source>
</evidence>
<dbReference type="PANTHER" id="PTHR42208">
    <property type="entry name" value="HEAVY METAL TRANSPORTER-RELATED"/>
    <property type="match status" value="1"/>
</dbReference>
<evidence type="ECO:0000259" key="2">
    <source>
        <dbReference type="Pfam" id="PF13386"/>
    </source>
</evidence>
<reference evidence="3 4" key="1">
    <citation type="journal article" date="2013" name="Genome Announc.">
        <title>Draft Genome Sequence of an Alphaproteobacterium, Caenispirillum salinarum AK4(T), Isolated from a Solar Saltern.</title>
        <authorList>
            <person name="Khatri I."/>
            <person name="Singh A."/>
            <person name="Korpole S."/>
            <person name="Pinnaka A.K."/>
            <person name="Subramanian S."/>
        </authorList>
    </citation>
    <scope>NUCLEOTIDE SEQUENCE [LARGE SCALE GENOMIC DNA]</scope>
    <source>
        <strain evidence="3 4">AK4</strain>
    </source>
</reference>
<dbReference type="EMBL" id="ANHY01000004">
    <property type="protein sequence ID" value="EKV32039.1"/>
    <property type="molecule type" value="Genomic_DNA"/>
</dbReference>
<dbReference type="RefSeq" id="WP_009539300.1">
    <property type="nucleotide sequence ID" value="NZ_ANHY01000004.1"/>
</dbReference>
<protein>
    <submittedName>
        <fullName evidence="3">Putative membrane copper tolerance protein</fullName>
    </submittedName>
</protein>
<evidence type="ECO:0000256" key="1">
    <source>
        <dbReference type="SAM" id="Phobius"/>
    </source>
</evidence>
<keyword evidence="1" id="KW-0472">Membrane</keyword>
<sequence>MDQNALMTSLAAGLSHCEVVFTERGSLLVSLVMAGLIGGLTHCTGMCGPFVLSQVTSRLETIPASKMREWHRLTGAALLPYQLGRTTTYAALGAALALAAGSLGDMQGLRWLSAGLLAVAALLFLGYAIPKLKMALPGGRQAESWWSAKVGRAARPLFSTPTGWRGYVLGLMLGFIPCGLLYGALAAAASSGDPVAGAFGMIAFALGTMPALFGVGIAGHLAGQRWSGVVAKVAPALLLLNAGVLTYLAVTMVA</sequence>
<evidence type="ECO:0000313" key="4">
    <source>
        <dbReference type="Proteomes" id="UP000009881"/>
    </source>
</evidence>
<dbReference type="InterPro" id="IPR039447">
    <property type="entry name" value="UreH-like_TM_dom"/>
</dbReference>
<organism evidence="3 4">
    <name type="scientific">Caenispirillum salinarum AK4</name>
    <dbReference type="NCBI Taxonomy" id="1238182"/>
    <lineage>
        <taxon>Bacteria</taxon>
        <taxon>Pseudomonadati</taxon>
        <taxon>Pseudomonadota</taxon>
        <taxon>Alphaproteobacteria</taxon>
        <taxon>Rhodospirillales</taxon>
        <taxon>Novispirillaceae</taxon>
        <taxon>Caenispirillum</taxon>
    </lineage>
</organism>
<feature type="transmembrane region" description="Helical" evidence="1">
    <location>
        <begin position="111"/>
        <end position="130"/>
    </location>
</feature>
<feature type="transmembrane region" description="Helical" evidence="1">
    <location>
        <begin position="27"/>
        <end position="52"/>
    </location>
</feature>
<keyword evidence="1" id="KW-0812">Transmembrane</keyword>
<accession>K9H4M7</accession>
<dbReference type="OrthoDB" id="5574095at2"/>
<proteinExistence type="predicted"/>
<name>K9H4M7_9PROT</name>
<gene>
    <name evidence="3" type="ORF">C882_3103</name>
</gene>
<dbReference type="PANTHER" id="PTHR42208:SF1">
    <property type="entry name" value="HEAVY METAL TRANSPORTER"/>
    <property type="match status" value="1"/>
</dbReference>
<feature type="domain" description="Urease accessory protein UreH-like transmembrane" evidence="2">
    <location>
        <begin position="31"/>
        <end position="240"/>
    </location>
</feature>
<dbReference type="Pfam" id="PF13386">
    <property type="entry name" value="DsbD_2"/>
    <property type="match status" value="1"/>
</dbReference>
<comment type="caution">
    <text evidence="3">The sequence shown here is derived from an EMBL/GenBank/DDBJ whole genome shotgun (WGS) entry which is preliminary data.</text>
</comment>
<dbReference type="AlphaFoldDB" id="K9H4M7"/>
<dbReference type="Proteomes" id="UP000009881">
    <property type="component" value="Unassembled WGS sequence"/>
</dbReference>
<dbReference type="PATRIC" id="fig|1238182.3.peg.851"/>
<feature type="transmembrane region" description="Helical" evidence="1">
    <location>
        <begin position="195"/>
        <end position="217"/>
    </location>
</feature>
<keyword evidence="4" id="KW-1185">Reference proteome</keyword>
<feature type="transmembrane region" description="Helical" evidence="1">
    <location>
        <begin position="167"/>
        <end position="189"/>
    </location>
</feature>
<feature type="transmembrane region" description="Helical" evidence="1">
    <location>
        <begin position="229"/>
        <end position="250"/>
    </location>
</feature>
<dbReference type="STRING" id="1238182.C882_3103"/>
<feature type="transmembrane region" description="Helical" evidence="1">
    <location>
        <begin position="73"/>
        <end position="99"/>
    </location>
</feature>
<dbReference type="eggNOG" id="COG2836">
    <property type="taxonomic scope" value="Bacteria"/>
</dbReference>